<proteinExistence type="inferred from homology"/>
<dbReference type="EMBL" id="JAGXEW010000011">
    <property type="protein sequence ID" value="KAK1165966.1"/>
    <property type="molecule type" value="Genomic_DNA"/>
</dbReference>
<evidence type="ECO:0000256" key="2">
    <source>
        <dbReference type="ARBA" id="ARBA00004556"/>
    </source>
</evidence>
<dbReference type="InterPro" id="IPR036291">
    <property type="entry name" value="NAD(P)-bd_dom_sf"/>
</dbReference>
<evidence type="ECO:0000256" key="5">
    <source>
        <dbReference type="ARBA" id="ARBA00022857"/>
    </source>
</evidence>
<protein>
    <recommendedName>
        <fullName evidence="7">NmrA-like family domain-containing protein 1</fullName>
    </recommendedName>
</protein>
<keyword evidence="5" id="KW-0521">NADP</keyword>
<dbReference type="SUPFAM" id="SSF51735">
    <property type="entry name" value="NAD(P)-binding Rossmann-fold domains"/>
    <property type="match status" value="1"/>
</dbReference>
<keyword evidence="4" id="KW-0963">Cytoplasm</keyword>
<dbReference type="Gene3D" id="3.90.25.10">
    <property type="entry name" value="UDP-galactose 4-epimerase, domain 1"/>
    <property type="match status" value="1"/>
</dbReference>
<comment type="caution">
    <text evidence="9">The sequence shown here is derived from an EMBL/GenBank/DDBJ whole genome shotgun (WGS) entry which is preliminary data.</text>
</comment>
<dbReference type="Gene3D" id="3.40.50.720">
    <property type="entry name" value="NAD(P)-binding Rossmann-like Domain"/>
    <property type="match status" value="1"/>
</dbReference>
<evidence type="ECO:0000259" key="8">
    <source>
        <dbReference type="Pfam" id="PF05368"/>
    </source>
</evidence>
<dbReference type="PANTHER" id="PTHR42748:SF7">
    <property type="entry name" value="NMRA LIKE REDOX SENSOR 1-RELATED"/>
    <property type="match status" value="1"/>
</dbReference>
<comment type="similarity">
    <text evidence="3">Belongs to the NmrA-type oxidoreductase family.</text>
</comment>
<evidence type="ECO:0000256" key="1">
    <source>
        <dbReference type="ARBA" id="ARBA00004123"/>
    </source>
</evidence>
<evidence type="ECO:0000256" key="3">
    <source>
        <dbReference type="ARBA" id="ARBA00006328"/>
    </source>
</evidence>
<comment type="subcellular location">
    <subcellularLocation>
        <location evidence="2">Cytoplasm</location>
        <location evidence="2">Perinuclear region</location>
    </subcellularLocation>
    <subcellularLocation>
        <location evidence="1">Nucleus</location>
    </subcellularLocation>
</comment>
<evidence type="ECO:0000256" key="7">
    <source>
        <dbReference type="ARBA" id="ARBA00040296"/>
    </source>
</evidence>
<name>A0AAD8DBE4_ACIOX</name>
<reference evidence="9" key="1">
    <citation type="submission" date="2022-02" db="EMBL/GenBank/DDBJ databases">
        <title>Atlantic sturgeon de novo genome assembly.</title>
        <authorList>
            <person name="Stock M."/>
            <person name="Klopp C."/>
            <person name="Guiguen Y."/>
            <person name="Cabau C."/>
            <person name="Parinello H."/>
            <person name="Santidrian Yebra-Pimentel E."/>
            <person name="Kuhl H."/>
            <person name="Dirks R.P."/>
            <person name="Guessner J."/>
            <person name="Wuertz S."/>
            <person name="Du K."/>
            <person name="Schartl M."/>
        </authorList>
    </citation>
    <scope>NUCLEOTIDE SEQUENCE</scope>
    <source>
        <strain evidence="9">STURGEONOMICS-FGT-2020</strain>
        <tissue evidence="9">Whole blood</tissue>
    </source>
</reference>
<dbReference type="FunFam" id="3.40.50.720:FF:000181">
    <property type="entry name" value="NmrA-like family domain-containing protein 1"/>
    <property type="match status" value="1"/>
</dbReference>
<dbReference type="InterPro" id="IPR008030">
    <property type="entry name" value="NmrA-like"/>
</dbReference>
<evidence type="ECO:0000256" key="4">
    <source>
        <dbReference type="ARBA" id="ARBA00022490"/>
    </source>
</evidence>
<dbReference type="CDD" id="cd05251">
    <property type="entry name" value="NmrA_like_SDR_a"/>
    <property type="match status" value="1"/>
</dbReference>
<keyword evidence="10" id="KW-1185">Reference proteome</keyword>
<dbReference type="Pfam" id="PF05368">
    <property type="entry name" value="NmrA"/>
    <property type="match status" value="1"/>
</dbReference>
<dbReference type="PANTHER" id="PTHR42748">
    <property type="entry name" value="NITROGEN METABOLITE REPRESSION PROTEIN NMRA FAMILY MEMBER"/>
    <property type="match status" value="1"/>
</dbReference>
<sequence length="299" mass="32964">MAARKLIVVFGATGGQGGSVVRALLQDASFQVRAVTRNPQKPAGEELSRLGAQVVKADLSQQGELEAALQGAYGCFFVTNFMEHFSKDVEVQQGKIAVDLAKQLGLKHFVYSGLENVNKLTGGKLKVLHFDSKGEVEEYLKDSRVPFTSVRMPAYFENFLTFFKPHSEAAGGAYPLNIPVGDVPMDGMSVADLGPVVVSVLKAPKDYLGKTIGLSSDRLTIQQYSEVMSKVLGKPFRDGKMSAEVYAKLGFPGAEEFADMFRFYMMKPDRDIVLTRRLNPAVRSFEQWLSENKEAFEDL</sequence>
<dbReference type="GO" id="GO:0048471">
    <property type="term" value="C:perinuclear region of cytoplasm"/>
    <property type="evidence" value="ECO:0007669"/>
    <property type="project" value="UniProtKB-SubCell"/>
</dbReference>
<evidence type="ECO:0000256" key="6">
    <source>
        <dbReference type="ARBA" id="ARBA00023242"/>
    </source>
</evidence>
<evidence type="ECO:0000313" key="9">
    <source>
        <dbReference type="EMBL" id="KAK1165966.1"/>
    </source>
</evidence>
<dbReference type="GO" id="GO:0005634">
    <property type="term" value="C:nucleus"/>
    <property type="evidence" value="ECO:0007669"/>
    <property type="project" value="UniProtKB-SubCell"/>
</dbReference>
<organism evidence="9 10">
    <name type="scientific">Acipenser oxyrinchus oxyrinchus</name>
    <dbReference type="NCBI Taxonomy" id="40147"/>
    <lineage>
        <taxon>Eukaryota</taxon>
        <taxon>Metazoa</taxon>
        <taxon>Chordata</taxon>
        <taxon>Craniata</taxon>
        <taxon>Vertebrata</taxon>
        <taxon>Euteleostomi</taxon>
        <taxon>Actinopterygii</taxon>
        <taxon>Chondrostei</taxon>
        <taxon>Acipenseriformes</taxon>
        <taxon>Acipenseridae</taxon>
        <taxon>Acipenser</taxon>
    </lineage>
</organism>
<evidence type="ECO:0000313" key="10">
    <source>
        <dbReference type="Proteomes" id="UP001230051"/>
    </source>
</evidence>
<feature type="domain" description="NmrA-like" evidence="8">
    <location>
        <begin position="5"/>
        <end position="264"/>
    </location>
</feature>
<dbReference type="InterPro" id="IPR051164">
    <property type="entry name" value="NmrA-like_oxidored"/>
</dbReference>
<dbReference type="Proteomes" id="UP001230051">
    <property type="component" value="Unassembled WGS sequence"/>
</dbReference>
<gene>
    <name evidence="9" type="primary">NMRAL1</name>
    <name evidence="9" type="ORF">AOXY_G12470</name>
</gene>
<keyword evidence="6" id="KW-0539">Nucleus</keyword>
<accession>A0AAD8DBE4</accession>
<dbReference type="AlphaFoldDB" id="A0AAD8DBE4"/>